<dbReference type="Proteomes" id="UP001497644">
    <property type="component" value="Chromosome 2"/>
</dbReference>
<sequence length="314" mass="35929">MMQNKYEARDLGEIIHFLGVNIERSPEGGIRMNQEAYIQELLERYGLQECRPAYIPLEPGNPISLEESPKTDEKRQDMKNIPYRELIGSLGYINQCTKPDIAFAVSKLAQFSSNPGREHWDESKRTLRYLGNTMKHCLHYSSDEPSIKLWSDADWAGDKDDRHSFTGTIVALGGNVIDWRASKQKCITTSTMEAEYVALSNAAKEASWLKMFIQELELDQWINIPYKLFCDNRAAIDFAKNRIERNKTKHIDIAFHNVREKIDSGILMLSYVPSVLNVADILTKAISRKTYEEHVEKLGLRFSTKFKSGGMIGV</sequence>
<dbReference type="PANTHER" id="PTHR11439">
    <property type="entry name" value="GAG-POL-RELATED RETROTRANSPOSON"/>
    <property type="match status" value="1"/>
</dbReference>
<reference evidence="1" key="1">
    <citation type="submission" date="2024-04" db="EMBL/GenBank/DDBJ databases">
        <authorList>
            <consortium name="Molecular Ecology Group"/>
        </authorList>
    </citation>
    <scope>NUCLEOTIDE SEQUENCE</scope>
</reference>
<name>A0AAV2NLI3_9HYME</name>
<dbReference type="CDD" id="cd09272">
    <property type="entry name" value="RNase_HI_RT_Ty1"/>
    <property type="match status" value="1"/>
</dbReference>
<gene>
    <name evidence="1" type="ORF">LPLAT_LOCUS6872</name>
</gene>
<evidence type="ECO:0000313" key="1">
    <source>
        <dbReference type="EMBL" id="CAL1680928.1"/>
    </source>
</evidence>
<dbReference type="SUPFAM" id="SSF56672">
    <property type="entry name" value="DNA/RNA polymerases"/>
    <property type="match status" value="1"/>
</dbReference>
<protein>
    <recommendedName>
        <fullName evidence="3">Reverse transcriptase Ty1/copia-type domain-containing protein</fullName>
    </recommendedName>
</protein>
<evidence type="ECO:0000313" key="2">
    <source>
        <dbReference type="Proteomes" id="UP001497644"/>
    </source>
</evidence>
<dbReference type="EMBL" id="OZ034825">
    <property type="protein sequence ID" value="CAL1680928.1"/>
    <property type="molecule type" value="Genomic_DNA"/>
</dbReference>
<evidence type="ECO:0008006" key="3">
    <source>
        <dbReference type="Google" id="ProtNLM"/>
    </source>
</evidence>
<dbReference type="PANTHER" id="PTHR11439:SF440">
    <property type="entry name" value="INTEGRASE CATALYTIC DOMAIN-CONTAINING PROTEIN"/>
    <property type="match status" value="1"/>
</dbReference>
<organism evidence="1 2">
    <name type="scientific">Lasius platythorax</name>
    <dbReference type="NCBI Taxonomy" id="488582"/>
    <lineage>
        <taxon>Eukaryota</taxon>
        <taxon>Metazoa</taxon>
        <taxon>Ecdysozoa</taxon>
        <taxon>Arthropoda</taxon>
        <taxon>Hexapoda</taxon>
        <taxon>Insecta</taxon>
        <taxon>Pterygota</taxon>
        <taxon>Neoptera</taxon>
        <taxon>Endopterygota</taxon>
        <taxon>Hymenoptera</taxon>
        <taxon>Apocrita</taxon>
        <taxon>Aculeata</taxon>
        <taxon>Formicoidea</taxon>
        <taxon>Formicidae</taxon>
        <taxon>Formicinae</taxon>
        <taxon>Lasius</taxon>
        <taxon>Lasius</taxon>
    </lineage>
</organism>
<dbReference type="InterPro" id="IPR043502">
    <property type="entry name" value="DNA/RNA_pol_sf"/>
</dbReference>
<keyword evidence="2" id="KW-1185">Reference proteome</keyword>
<accession>A0AAV2NLI3</accession>
<proteinExistence type="predicted"/>
<dbReference type="GO" id="GO:0071897">
    <property type="term" value="P:DNA biosynthetic process"/>
    <property type="evidence" value="ECO:0007669"/>
    <property type="project" value="UniProtKB-ARBA"/>
</dbReference>
<dbReference type="AlphaFoldDB" id="A0AAV2NLI3"/>